<dbReference type="Pfam" id="PF23304">
    <property type="entry name" value="GAE_BBS1"/>
    <property type="match status" value="1"/>
</dbReference>
<dbReference type="GO" id="GO:0005813">
    <property type="term" value="C:centrosome"/>
    <property type="evidence" value="ECO:0007669"/>
    <property type="project" value="TreeGrafter"/>
</dbReference>
<dbReference type="InterPro" id="IPR011047">
    <property type="entry name" value="Quinoprotein_ADH-like_sf"/>
</dbReference>
<feature type="domain" description="Bardet-Biedl syndrome 1 protein GAE" evidence="2">
    <location>
        <begin position="429"/>
        <end position="531"/>
    </location>
</feature>
<dbReference type="GO" id="GO:0005119">
    <property type="term" value="F:smoothened binding"/>
    <property type="evidence" value="ECO:0007669"/>
    <property type="project" value="TreeGrafter"/>
</dbReference>
<dbReference type="Ensembl" id="ENSPMET00000019330.1">
    <property type="protein sequence ID" value="ENSPMEP00000012027.1"/>
    <property type="gene ID" value="ENSPMEG00000014167.1"/>
</dbReference>
<dbReference type="PANTHER" id="PTHR20870:SF0">
    <property type="entry name" value="BARDET-BIEDL SYNDROME 1 PROTEIN"/>
    <property type="match status" value="1"/>
</dbReference>
<evidence type="ECO:0008006" key="5">
    <source>
        <dbReference type="Google" id="ProtNLM"/>
    </source>
</evidence>
<sequence length="536" mass="58990">MKSISIMLGSCVLSEFDWICFDPDLLLSHPDVTQTYFLYSCRSHLLSSANPPISCPVVMSSVDSSGDGGKWLDAHYDPVAGLYTFSSCIDLADLSGDRESRLVVGDLGTGSSGMKLKVYRGTALISENSLLDLPAGLVAFFMDLHEPRIPAVAVASGPCIYVYKNLRPYFKFTLPSLDINPLEQMSLPAVPTMMDVTGQFDVEFRITVACRNGSIYILRRESEKPKYCIELSSHPVGLVRVGKNMVVGCTDESLQGFTQKGKKLWKIILPAPVTTMAAMDLPTRGLQAVLVGLANCQVQLYRDKNLLSTIKTPDTVTSICFGRYGREDGTLIMTTKGGGLMVKILKRTAMFDDMDSTPGPPLAQSVRLNVPKKTKLYVDQTLRERENGLAMHRAFHMDLSRMRLAAARAYVKALESSLTPMSSSLSEPLKMNAVVQGLGPSFKLTLNVQNTASCRPIMNLAINFLYDDNLYRIRNPYMKIPLLVPGLIYPVETFVECTSDKGISDIIKVFVLHEEKSSPLLTAHINMPVSEGLVLS</sequence>
<dbReference type="SUPFAM" id="SSF50998">
    <property type="entry name" value="Quinoprotein alcohol dehydrogenase-like"/>
    <property type="match status" value="1"/>
</dbReference>
<dbReference type="InterPro" id="IPR028784">
    <property type="entry name" value="BBS1"/>
</dbReference>
<reference evidence="3" key="2">
    <citation type="submission" date="2025-09" db="UniProtKB">
        <authorList>
            <consortium name="Ensembl"/>
        </authorList>
    </citation>
    <scope>IDENTIFICATION</scope>
</reference>
<dbReference type="PANTHER" id="PTHR20870">
    <property type="entry name" value="BARDET-BIEDL SYNDROME 1 PROTEIN"/>
    <property type="match status" value="1"/>
</dbReference>
<dbReference type="GO" id="GO:0034464">
    <property type="term" value="C:BBSome"/>
    <property type="evidence" value="ECO:0007669"/>
    <property type="project" value="InterPro"/>
</dbReference>
<dbReference type="AlphaFoldDB" id="A0A3B3XAF0"/>
<evidence type="ECO:0000259" key="2">
    <source>
        <dbReference type="Pfam" id="PF23304"/>
    </source>
</evidence>
<dbReference type="GO" id="GO:0005113">
    <property type="term" value="F:patched binding"/>
    <property type="evidence" value="ECO:0007669"/>
    <property type="project" value="TreeGrafter"/>
</dbReference>
<dbReference type="Pfam" id="PF14779">
    <property type="entry name" value="BBS1"/>
    <property type="match status" value="1"/>
</dbReference>
<evidence type="ECO:0000313" key="4">
    <source>
        <dbReference type="Proteomes" id="UP000261480"/>
    </source>
</evidence>
<keyword evidence="4" id="KW-1185">Reference proteome</keyword>
<reference evidence="3" key="1">
    <citation type="submission" date="2025-08" db="UniProtKB">
        <authorList>
            <consortium name="Ensembl"/>
        </authorList>
    </citation>
    <scope>IDENTIFICATION</scope>
</reference>
<dbReference type="Proteomes" id="UP000261480">
    <property type="component" value="Unplaced"/>
</dbReference>
<organism evidence="3 4">
    <name type="scientific">Poecilia mexicana</name>
    <dbReference type="NCBI Taxonomy" id="48701"/>
    <lineage>
        <taxon>Eukaryota</taxon>
        <taxon>Metazoa</taxon>
        <taxon>Chordata</taxon>
        <taxon>Craniata</taxon>
        <taxon>Vertebrata</taxon>
        <taxon>Euteleostomi</taxon>
        <taxon>Actinopterygii</taxon>
        <taxon>Neopterygii</taxon>
        <taxon>Teleostei</taxon>
        <taxon>Neoteleostei</taxon>
        <taxon>Acanthomorphata</taxon>
        <taxon>Ovalentaria</taxon>
        <taxon>Atherinomorphae</taxon>
        <taxon>Cyprinodontiformes</taxon>
        <taxon>Poeciliidae</taxon>
        <taxon>Poeciliinae</taxon>
        <taxon>Poecilia</taxon>
    </lineage>
</organism>
<dbReference type="InterPro" id="IPR032728">
    <property type="entry name" value="BBS1_N"/>
</dbReference>
<protein>
    <recommendedName>
        <fullName evidence="5">Bardet-Biedl syndrome 1 N-terminal domain-containing protein</fullName>
    </recommendedName>
</protein>
<accession>A0A3B3XAF0</accession>
<name>A0A3B3XAF0_9TELE</name>
<evidence type="ECO:0000313" key="3">
    <source>
        <dbReference type="Ensembl" id="ENSPMEP00000012027.1"/>
    </source>
</evidence>
<dbReference type="GO" id="GO:1905515">
    <property type="term" value="P:non-motile cilium assembly"/>
    <property type="evidence" value="ECO:0007669"/>
    <property type="project" value="InterPro"/>
</dbReference>
<dbReference type="GO" id="GO:0005930">
    <property type="term" value="C:axoneme"/>
    <property type="evidence" value="ECO:0007669"/>
    <property type="project" value="TreeGrafter"/>
</dbReference>
<feature type="domain" description="Bardet-Biedl syndrome 1 N-terminal" evidence="1">
    <location>
        <begin position="71"/>
        <end position="184"/>
    </location>
</feature>
<evidence type="ECO:0000259" key="1">
    <source>
        <dbReference type="Pfam" id="PF14779"/>
    </source>
</evidence>
<proteinExistence type="predicted"/>
<dbReference type="GO" id="GO:0061512">
    <property type="term" value="P:protein localization to cilium"/>
    <property type="evidence" value="ECO:0007669"/>
    <property type="project" value="TreeGrafter"/>
</dbReference>
<dbReference type="InterPro" id="IPR056419">
    <property type="entry name" value="GAE_BBS1"/>
</dbReference>